<dbReference type="OrthoDB" id="342024at2759"/>
<dbReference type="InterPro" id="IPR054696">
    <property type="entry name" value="GTP-eEF1A_C"/>
</dbReference>
<dbReference type="FunFam" id="2.40.30.10:FF:000003">
    <property type="entry name" value="Elongation factor 1-alpha"/>
    <property type="match status" value="1"/>
</dbReference>
<dbReference type="InterPro" id="IPR009001">
    <property type="entry name" value="Transl_elong_EF1A/Init_IF2_C"/>
</dbReference>
<dbReference type="Pfam" id="PF00009">
    <property type="entry name" value="GTP_EFTU"/>
    <property type="match status" value="1"/>
</dbReference>
<comment type="similarity">
    <text evidence="2">Belongs to the TRAFAC class translation factor GTPase superfamily. Classic translation factor GTPase family. EF-Tu/EF-1A subfamily.</text>
</comment>
<dbReference type="Proteomes" id="UP001149090">
    <property type="component" value="Unassembled WGS sequence"/>
</dbReference>
<dbReference type="SUPFAM" id="SSF52540">
    <property type="entry name" value="P-loop containing nucleoside triphosphate hydrolases"/>
    <property type="match status" value="1"/>
</dbReference>
<dbReference type="Pfam" id="PF03144">
    <property type="entry name" value="GTP_EFTU_D2"/>
    <property type="match status" value="1"/>
</dbReference>
<dbReference type="NCBIfam" id="TIGR00483">
    <property type="entry name" value="EF-1_alpha"/>
    <property type="match status" value="1"/>
</dbReference>
<evidence type="ECO:0000313" key="10">
    <source>
        <dbReference type="Proteomes" id="UP001149090"/>
    </source>
</evidence>
<dbReference type="CDD" id="cd01883">
    <property type="entry name" value="EF1_alpha"/>
    <property type="match status" value="1"/>
</dbReference>
<dbReference type="GO" id="GO:0005525">
    <property type="term" value="F:GTP binding"/>
    <property type="evidence" value="ECO:0007669"/>
    <property type="project" value="UniProtKB-KW"/>
</dbReference>
<dbReference type="HAMAP" id="MF_00118_A">
    <property type="entry name" value="EF_Tu_A"/>
    <property type="match status" value="1"/>
</dbReference>
<reference evidence="9" key="1">
    <citation type="submission" date="2022-10" db="EMBL/GenBank/DDBJ databases">
        <title>Novel sulphate-reducing endosymbionts in the free-living metamonad Anaeramoeba.</title>
        <authorList>
            <person name="Jerlstrom-Hultqvist J."/>
            <person name="Cepicka I."/>
            <person name="Gallot-Lavallee L."/>
            <person name="Salas-Leiva D."/>
            <person name="Curtis B.A."/>
            <person name="Zahonova K."/>
            <person name="Pipaliya S."/>
            <person name="Dacks J."/>
            <person name="Roger A.J."/>
        </authorList>
    </citation>
    <scope>NUCLEOTIDE SEQUENCE</scope>
    <source>
        <strain evidence="9">BMAN</strain>
    </source>
</reference>
<name>A0A9Q0LHX4_ANAIG</name>
<keyword evidence="6" id="KW-0648">Protein biosynthesis</keyword>
<dbReference type="SUPFAM" id="SSF50447">
    <property type="entry name" value="Translation proteins"/>
    <property type="match status" value="1"/>
</dbReference>
<keyword evidence="3" id="KW-0963">Cytoplasm</keyword>
<keyword evidence="10" id="KW-1185">Reference proteome</keyword>
<dbReference type="PRINTS" id="PR00315">
    <property type="entry name" value="ELONGATNFCT"/>
</dbReference>
<dbReference type="AlphaFoldDB" id="A0A9Q0LHX4"/>
<dbReference type="FunFam" id="2.40.30.10:FF:000005">
    <property type="entry name" value="Elongation factor 1-alpha"/>
    <property type="match status" value="1"/>
</dbReference>
<dbReference type="NCBIfam" id="NF008969">
    <property type="entry name" value="PRK12317.1"/>
    <property type="match status" value="1"/>
</dbReference>
<comment type="subcellular location">
    <subcellularLocation>
        <location evidence="1">Cytoplasm</location>
    </subcellularLocation>
</comment>
<dbReference type="EMBL" id="JAPDFW010000077">
    <property type="protein sequence ID" value="KAJ5073147.1"/>
    <property type="molecule type" value="Genomic_DNA"/>
</dbReference>
<comment type="caution">
    <text evidence="9">The sequence shown here is derived from an EMBL/GenBank/DDBJ whole genome shotgun (WGS) entry which is preliminary data.</text>
</comment>
<dbReference type="Gene3D" id="3.40.50.300">
    <property type="entry name" value="P-loop containing nucleotide triphosphate hydrolases"/>
    <property type="match status" value="1"/>
</dbReference>
<dbReference type="GO" id="GO:0005737">
    <property type="term" value="C:cytoplasm"/>
    <property type="evidence" value="ECO:0007669"/>
    <property type="project" value="UniProtKB-SubCell"/>
</dbReference>
<dbReference type="InterPro" id="IPR000795">
    <property type="entry name" value="T_Tr_GTP-bd_dom"/>
</dbReference>
<keyword evidence="4" id="KW-0547">Nucleotide-binding</keyword>
<dbReference type="GO" id="GO:0003924">
    <property type="term" value="F:GTPase activity"/>
    <property type="evidence" value="ECO:0007669"/>
    <property type="project" value="InterPro"/>
</dbReference>
<dbReference type="CDD" id="cd03705">
    <property type="entry name" value="EF1_alpha_III"/>
    <property type="match status" value="1"/>
</dbReference>
<dbReference type="PANTHER" id="PTHR23115">
    <property type="entry name" value="TRANSLATION FACTOR"/>
    <property type="match status" value="1"/>
</dbReference>
<evidence type="ECO:0000256" key="7">
    <source>
        <dbReference type="ARBA" id="ARBA00023134"/>
    </source>
</evidence>
<dbReference type="CDD" id="cd03693">
    <property type="entry name" value="EF1_alpha_II"/>
    <property type="match status" value="1"/>
</dbReference>
<sequence length="443" mass="49547">MGKEKLHVNVVVIGHVDSGKSTTTGHLIYKCGGIDKRTIERYEKEAESIGKKSFKFAWVLSKLKTERERGMTIDLSLWKFETSKYVLTIIDAPGHRDFIKNMISGTSQADCAILVVDSTKGGFEAGISEDGQTREHALLAFTLGIRDMIVIVNKMDDKSVKYSEQRFKEIQEEMMRYLKRVGFSPDKIRFVPISGWKGDNMIEKSSNMPWWDGPTLLGLLDTIPPPKRPTDKPFRLAIQDVYSIKGIGTVPSGRVETGTLKIGQSVIFAPSMITSEVKSIEMHHLSLEEATPGDNIGFNVKNVPKKEIRRGYVCGDAKRDPPSEVERFVAQVVILKHPGEIRQGYCPVLDCHTTHVACKFDKLINKMDKRSGKVLEENPQSLKTGDAGLVEFVPSKPMCVEVYSEYPPLGRFAIRDMRATVGVGIVKSIVRKTVEKKSNSKNI</sequence>
<evidence type="ECO:0000259" key="8">
    <source>
        <dbReference type="PROSITE" id="PS51722"/>
    </source>
</evidence>
<dbReference type="PROSITE" id="PS51722">
    <property type="entry name" value="G_TR_2"/>
    <property type="match status" value="1"/>
</dbReference>
<evidence type="ECO:0000256" key="6">
    <source>
        <dbReference type="ARBA" id="ARBA00022917"/>
    </source>
</evidence>
<dbReference type="GO" id="GO:0003746">
    <property type="term" value="F:translation elongation factor activity"/>
    <property type="evidence" value="ECO:0007669"/>
    <property type="project" value="UniProtKB-KW"/>
</dbReference>
<dbReference type="InterPro" id="IPR027417">
    <property type="entry name" value="P-loop_NTPase"/>
</dbReference>
<evidence type="ECO:0000256" key="2">
    <source>
        <dbReference type="ARBA" id="ARBA00007249"/>
    </source>
</evidence>
<dbReference type="Gene3D" id="2.40.30.10">
    <property type="entry name" value="Translation factors"/>
    <property type="match status" value="2"/>
</dbReference>
<keyword evidence="7" id="KW-0342">GTP-binding</keyword>
<evidence type="ECO:0000256" key="3">
    <source>
        <dbReference type="ARBA" id="ARBA00022490"/>
    </source>
</evidence>
<evidence type="ECO:0000256" key="5">
    <source>
        <dbReference type="ARBA" id="ARBA00022768"/>
    </source>
</evidence>
<evidence type="ECO:0000313" key="9">
    <source>
        <dbReference type="EMBL" id="KAJ5073147.1"/>
    </source>
</evidence>
<dbReference type="InterPro" id="IPR050100">
    <property type="entry name" value="TRAFAC_GTPase_members"/>
</dbReference>
<evidence type="ECO:0000256" key="1">
    <source>
        <dbReference type="ARBA" id="ARBA00004496"/>
    </source>
</evidence>
<organism evidence="9 10">
    <name type="scientific">Anaeramoeba ignava</name>
    <name type="common">Anaerobic marine amoeba</name>
    <dbReference type="NCBI Taxonomy" id="1746090"/>
    <lineage>
        <taxon>Eukaryota</taxon>
        <taxon>Metamonada</taxon>
        <taxon>Anaeramoebidae</taxon>
        <taxon>Anaeramoeba</taxon>
    </lineage>
</organism>
<dbReference type="FunFam" id="3.40.50.300:FF:000255">
    <property type="entry name" value="Elongation factor 1-alpha"/>
    <property type="match status" value="1"/>
</dbReference>
<dbReference type="SUPFAM" id="SSF50465">
    <property type="entry name" value="EF-Tu/eEF-1alpha/eIF2-gamma C-terminal domain"/>
    <property type="match status" value="1"/>
</dbReference>
<keyword evidence="5 9" id="KW-0251">Elongation factor</keyword>
<accession>A0A9Q0LHX4</accession>
<feature type="domain" description="Tr-type G" evidence="8">
    <location>
        <begin position="5"/>
        <end position="230"/>
    </location>
</feature>
<dbReference type="Pfam" id="PF22594">
    <property type="entry name" value="GTP-eEF1A_C"/>
    <property type="match status" value="1"/>
</dbReference>
<dbReference type="InterPro" id="IPR009000">
    <property type="entry name" value="Transl_B-barrel_sf"/>
</dbReference>
<dbReference type="InterPro" id="IPR004161">
    <property type="entry name" value="EFTu-like_2"/>
</dbReference>
<dbReference type="OMA" id="IHINIVI"/>
<protein>
    <submittedName>
        <fullName evidence="9">Elongation factor 1-alpha 1</fullName>
    </submittedName>
</protein>
<gene>
    <name evidence="9" type="ORF">M0811_09102</name>
</gene>
<proteinExistence type="inferred from homology"/>
<dbReference type="InterPro" id="IPR004539">
    <property type="entry name" value="Transl_elong_EF1A_euk/arc"/>
</dbReference>
<evidence type="ECO:0000256" key="4">
    <source>
        <dbReference type="ARBA" id="ARBA00022741"/>
    </source>
</evidence>